<gene>
    <name evidence="2" type="ORF">J2W31_006477</name>
</gene>
<proteinExistence type="predicted"/>
<dbReference type="RefSeq" id="WP_307687269.1">
    <property type="nucleotide sequence ID" value="NZ_JAUSRD010000027.1"/>
</dbReference>
<reference evidence="2" key="1">
    <citation type="submission" date="2023-07" db="EMBL/GenBank/DDBJ databases">
        <title>Sorghum-associated microbial communities from plants grown in Nebraska, USA.</title>
        <authorList>
            <person name="Schachtman D."/>
        </authorList>
    </citation>
    <scope>NUCLEOTIDE SEQUENCE</scope>
    <source>
        <strain evidence="2">DS3754</strain>
    </source>
</reference>
<comment type="caution">
    <text evidence="2">The sequence shown here is derived from an EMBL/GenBank/DDBJ whole genome shotgun (WGS) entry which is preliminary data.</text>
</comment>
<evidence type="ECO:0000256" key="1">
    <source>
        <dbReference type="SAM" id="SignalP"/>
    </source>
</evidence>
<name>A0AAW8DB53_9BURK</name>
<evidence type="ECO:0008006" key="4">
    <source>
        <dbReference type="Google" id="ProtNLM"/>
    </source>
</evidence>
<sequence length="208" mass="22961">MRFVPYFLLPLTLSGILNIAHADEYGCKVMMCMSNPQGPMAEPQCRETIQKFIRGQSKKPKDPHPTCEEAQNTQMQIAMRPYDQCPSGTSALGLDSEALMLQPALYVQLLQQIRPVPGRVWERAVLEMPAGSTTVYTGIGEGDQSAGGRNKVCVGNRLGPISFKSGTDEEPSVTTVTVYDQVTTIAPATVPRVMDIYVDQKLYRSTRF</sequence>
<accession>A0AAW8DB53</accession>
<dbReference type="AlphaFoldDB" id="A0AAW8DB53"/>
<protein>
    <recommendedName>
        <fullName evidence="4">Secreted protein</fullName>
    </recommendedName>
</protein>
<dbReference type="Proteomes" id="UP001242045">
    <property type="component" value="Unassembled WGS sequence"/>
</dbReference>
<evidence type="ECO:0000313" key="3">
    <source>
        <dbReference type="Proteomes" id="UP001242045"/>
    </source>
</evidence>
<organism evidence="2 3">
    <name type="scientific">Variovorax boronicumulans</name>
    <dbReference type="NCBI Taxonomy" id="436515"/>
    <lineage>
        <taxon>Bacteria</taxon>
        <taxon>Pseudomonadati</taxon>
        <taxon>Pseudomonadota</taxon>
        <taxon>Betaproteobacteria</taxon>
        <taxon>Burkholderiales</taxon>
        <taxon>Comamonadaceae</taxon>
        <taxon>Variovorax</taxon>
    </lineage>
</organism>
<feature type="signal peptide" evidence="1">
    <location>
        <begin position="1"/>
        <end position="22"/>
    </location>
</feature>
<dbReference type="EMBL" id="JAUSRD010000027">
    <property type="protein sequence ID" value="MDP9897333.1"/>
    <property type="molecule type" value="Genomic_DNA"/>
</dbReference>
<evidence type="ECO:0000313" key="2">
    <source>
        <dbReference type="EMBL" id="MDP9897333.1"/>
    </source>
</evidence>
<feature type="chain" id="PRO_5043857803" description="Secreted protein" evidence="1">
    <location>
        <begin position="23"/>
        <end position="208"/>
    </location>
</feature>
<keyword evidence="1" id="KW-0732">Signal</keyword>